<reference evidence="2" key="1">
    <citation type="submission" date="2021-03" db="EMBL/GenBank/DDBJ databases">
        <title>Revisited historic fungal species revealed as producer of novel bioactive compounds through whole genome sequencing and comparative genomics.</title>
        <authorList>
            <person name="Vignolle G.A."/>
            <person name="Hochenegger N."/>
            <person name="Mach R.L."/>
            <person name="Mach-Aigner A.R."/>
            <person name="Javad Rahimi M."/>
            <person name="Salim K.A."/>
            <person name="Chan C.M."/>
            <person name="Lim L.B.L."/>
            <person name="Cai F."/>
            <person name="Druzhinina I.S."/>
            <person name="U'Ren J.M."/>
            <person name="Derntl C."/>
        </authorList>
    </citation>
    <scope>NUCLEOTIDE SEQUENCE</scope>
    <source>
        <strain evidence="2">TUCIM 5799</strain>
    </source>
</reference>
<dbReference type="Proteomes" id="UP000829685">
    <property type="component" value="Unassembled WGS sequence"/>
</dbReference>
<comment type="caution">
    <text evidence="2">The sequence shown here is derived from an EMBL/GenBank/DDBJ whole genome shotgun (WGS) entry which is preliminary data.</text>
</comment>
<evidence type="ECO:0000256" key="1">
    <source>
        <dbReference type="SAM" id="MobiDB-lite"/>
    </source>
</evidence>
<proteinExistence type="predicted"/>
<evidence type="ECO:0000313" key="2">
    <source>
        <dbReference type="EMBL" id="KAI1855967.1"/>
    </source>
</evidence>
<protein>
    <submittedName>
        <fullName evidence="2">Uncharacterized protein</fullName>
    </submittedName>
</protein>
<feature type="compositionally biased region" description="Polar residues" evidence="1">
    <location>
        <begin position="1"/>
        <end position="16"/>
    </location>
</feature>
<feature type="region of interest" description="Disordered" evidence="1">
    <location>
        <begin position="209"/>
        <end position="255"/>
    </location>
</feature>
<dbReference type="AlphaFoldDB" id="A0A9Q0AIZ5"/>
<feature type="compositionally biased region" description="Low complexity" evidence="1">
    <location>
        <begin position="75"/>
        <end position="86"/>
    </location>
</feature>
<feature type="region of interest" description="Disordered" evidence="1">
    <location>
        <begin position="1"/>
        <end position="106"/>
    </location>
</feature>
<keyword evidence="3" id="KW-1185">Reference proteome</keyword>
<gene>
    <name evidence="2" type="ORF">JX265_012050</name>
</gene>
<name>A0A9Q0AIZ5_9PEZI</name>
<feature type="compositionally biased region" description="Basic and acidic residues" evidence="1">
    <location>
        <begin position="43"/>
        <end position="64"/>
    </location>
</feature>
<dbReference type="EMBL" id="JAFIMR010000048">
    <property type="protein sequence ID" value="KAI1855967.1"/>
    <property type="molecule type" value="Genomic_DNA"/>
</dbReference>
<evidence type="ECO:0000313" key="3">
    <source>
        <dbReference type="Proteomes" id="UP000829685"/>
    </source>
</evidence>
<accession>A0A9Q0AIZ5</accession>
<feature type="compositionally biased region" description="Basic and acidic residues" evidence="1">
    <location>
        <begin position="211"/>
        <end position="230"/>
    </location>
</feature>
<organism evidence="2 3">
    <name type="scientific">Neoarthrinium moseri</name>
    <dbReference type="NCBI Taxonomy" id="1658444"/>
    <lineage>
        <taxon>Eukaryota</taxon>
        <taxon>Fungi</taxon>
        <taxon>Dikarya</taxon>
        <taxon>Ascomycota</taxon>
        <taxon>Pezizomycotina</taxon>
        <taxon>Sordariomycetes</taxon>
        <taxon>Xylariomycetidae</taxon>
        <taxon>Amphisphaeriales</taxon>
        <taxon>Apiosporaceae</taxon>
        <taxon>Neoarthrinium</taxon>
    </lineage>
</organism>
<feature type="compositionally biased region" description="Basic and acidic residues" evidence="1">
    <location>
        <begin position="21"/>
        <end position="33"/>
    </location>
</feature>
<sequence length="255" mass="28305">MDQGFNFQTFSPSWKLQTPPAERHISNECDCPKCRQPRTTYMFHDDSTDDDRLAPEPMRTEHSAAHPQSRPVPSPSKSRGLSSGSSTMAVPARSTSPTPASGLHPSPMTYPQIYVSPRSLPHLSFPVVDYSTKSWDSGTQWPHFYMALAPKCATLGDLRTALTPKGSGTRLTARSHADASPVEISTFHDLNELRCSIIQLEILDDINTTKPLDESGKSDRRAEEGKEETVRFGLAHPHGYGYSGDSRRKVSHKKR</sequence>